<evidence type="ECO:0000256" key="5">
    <source>
        <dbReference type="ARBA" id="ARBA00023194"/>
    </source>
</evidence>
<keyword evidence="4" id="KW-0597">Phosphoprotein</keyword>
<dbReference type="InterPro" id="IPR023213">
    <property type="entry name" value="CAT-like_dom_sf"/>
</dbReference>
<dbReference type="Gene3D" id="3.30.559.30">
    <property type="entry name" value="Nonribosomal peptide synthetase, condensation domain"/>
    <property type="match status" value="4"/>
</dbReference>
<name>A0A846H683_9CYAN</name>
<dbReference type="InterPro" id="IPR010071">
    <property type="entry name" value="AA_adenyl_dom"/>
</dbReference>
<dbReference type="FunFam" id="1.10.1200.10:FF:000005">
    <property type="entry name" value="Nonribosomal peptide synthetase 1"/>
    <property type="match status" value="2"/>
</dbReference>
<dbReference type="NCBIfam" id="NF003417">
    <property type="entry name" value="PRK04813.1"/>
    <property type="match status" value="3"/>
</dbReference>
<dbReference type="InterPro" id="IPR045851">
    <property type="entry name" value="AMP-bd_C_sf"/>
</dbReference>
<feature type="region of interest" description="Disordered" evidence="6">
    <location>
        <begin position="724"/>
        <end position="754"/>
    </location>
</feature>
<evidence type="ECO:0000256" key="1">
    <source>
        <dbReference type="ARBA" id="ARBA00001957"/>
    </source>
</evidence>
<keyword evidence="9" id="KW-1185">Reference proteome</keyword>
<evidence type="ECO:0000313" key="9">
    <source>
        <dbReference type="Proteomes" id="UP000031549"/>
    </source>
</evidence>
<dbReference type="FunFam" id="2.30.38.10:FF:000001">
    <property type="entry name" value="Non-ribosomal peptide synthetase PvdI"/>
    <property type="match status" value="1"/>
</dbReference>
<dbReference type="CDD" id="cd19531">
    <property type="entry name" value="LCL_NRPS-like"/>
    <property type="match status" value="1"/>
</dbReference>
<keyword evidence="5" id="KW-0045">Antibiotic biosynthesis</keyword>
<accession>A0A846H683</accession>
<organism evidence="8 9">
    <name type="scientific">Hassallia byssoidea VB512170</name>
    <dbReference type="NCBI Taxonomy" id="1304833"/>
    <lineage>
        <taxon>Bacteria</taxon>
        <taxon>Bacillati</taxon>
        <taxon>Cyanobacteriota</taxon>
        <taxon>Cyanophyceae</taxon>
        <taxon>Nostocales</taxon>
        <taxon>Tolypothrichaceae</taxon>
        <taxon>Hassallia</taxon>
    </lineage>
</organism>
<dbReference type="SMART" id="SM00823">
    <property type="entry name" value="PKS_PP"/>
    <property type="match status" value="2"/>
</dbReference>
<dbReference type="FunFam" id="3.40.50.980:FF:000001">
    <property type="entry name" value="Non-ribosomal peptide synthetase"/>
    <property type="match status" value="2"/>
</dbReference>
<dbReference type="PANTHER" id="PTHR45398">
    <property type="match status" value="1"/>
</dbReference>
<dbReference type="NCBIfam" id="TIGR01733">
    <property type="entry name" value="AA-adenyl-dom"/>
    <property type="match status" value="1"/>
</dbReference>
<dbReference type="Pfam" id="PF00550">
    <property type="entry name" value="PP-binding"/>
    <property type="match status" value="2"/>
</dbReference>
<sequence>MEVYVLPLSLAQRQIWYQEIICPGNVAYNIPIALRLMGDLDRKSLEEAFRKIISRHEILRTTFAIENGEPVQLIHAEQNFHLDQKVITSPLDVEKELAAASRQPFNLVKGPLMRGILYQIQPQEHILLVNLHHIISDGWSLGIFVKELTQFYTASVVGLEVSLPELPIQYGDYAEWQETWLQEESIKQQLNYWEKALFKPLPVLDLPLDKLRPASQTFNGAVLREPLPISLTSSVAELAKVEGATFFMVALAAYQILLSRYSGETDIIVGSAIANRRRSELDNLVGCFVNTLPLRGNLDGKLTFRQFLRQISQTCVEAYAHQDVPLELLIEKLEIKRDPSRSPIFQTLFALQNAPIGEIELPGLTVTPIYLDNGGAKFDLSLMLEPLGEGWQAALEYNTDLFTSETAKRILTHYQQLLTAAINTPDVGINALPLLTASDRQELLTLTASKTCKFEPTNLVELFINSARTHHDRIAVSASEKKLTYQELDQRSNQLAYVLQQKGVRAETRVGIFLERSEALVISLLAVLKAGGTYVPLDPQYPPDRLRFIAEDSEIALLLTEEALVGNFPFSVAEIVVIDKVELSADVNFACQILPTQAAYIIYTSGSTGQPKGCLVTHSNVVRLMRNTEAWFGFNENDVWTLFHSFAFDFSVWEIWGALLYGGKLVVVPYLESRSPEAFRALLLREKVTILNQTPSAFRQLIRADAEDKLVVCESKVAGLSNEPQRKVRAEVSSDRNFPRERRGEHRGREGEKDSESCFGKLLGLRAIIFGGEALELQSLKPWIERYGTDYPRFINMYGITETTVHVTYRRILSEDIRQNHGSVIGVPIPDLSLYILDEALEPTPIGVPGEIYVGGMGVSRGYLNRPKLTAERFIPNPFNNSELESRLYKTGDLARRLPNGDIEYLGRRDLQVKVRGFRIELKEIEAALIALPQVAEAVVVTHSQTEEDKRLVAYIVTNGSTNQNQLRALLKERLPDYMIPAALMFIDVMPLTAQGKIDRKGLPAPDWNQSTVRRSLIPPETIAEKVICSVWETVLGLDAVGVEDNFFDLGGDSILALRVVTEIRRQGWVLTPKEIFQEQTVKRLAGVVKIMRSPVETQVIASLQGDVPLSPIQRWFFALNLPNPNHWNQALLLEVNKSLEAATVAAAIKAIAVHHDSFRLRFEKSGVWRQFYREQDGFSFEIVDLALEREFEQNAAMQKVGERLQRSLDLTNGPLARAVWFNLGENRLPRLLIIIHHLIIDGVSWRILLQDLVEAISNNQLENATSSFQQWSQFLQNLATSPEIQAQRQFWLDTLKEETALIPLDFANSLTENCESSVKTVSLKLTKEQTNIFLTKANKAYHTQPQELLLTALAKTLRNITQGQTLQIMMEGHGREELSSDLDITRTLGWFTTLYPLRLEVQNEDILIQTVKEQLRSVPQRGFGYGLLRYLQNDDSLAVSLPAQISFNYLGQVRNESGKNKLFRLLNEDTEPARNPEGLRPHIIDVLGIVVEGELRVDWLYSSNLHGKETIAKWADDFQQNLLQILTHCMKPGVGGYTPSDFPLVSINQSSLNILQEKFPDLEDIYPLSPLQEGMLFHTIYDSEDAIYFEQVTGKIIGKFDVYAFAFAWQTVVERHPILRSAMEWENQEMPLQIVSKHVKFSILQKDWCDFSPTQQEDELKQYLIEDRKNGFLLNQPPLMRFTIIRLDDSTWQWVWSHHHIILDGWSLPVIFKEVLAIYQSTIQRVPHSLAPVPPYRNYIHWLASRNRQQAKQFWQETLHGISTSTRLSWQLPEDREIVKPAYQEEELRLSSEEFALLQKMAQNHRLTLNTLAQGAWALCLQKHGAGEDVIFGVTVSGRPPELTEVENMVGLFINTLPMRVRLNPSVTVASWLENIQQCQVQMREYEYSKLTDIQKEIPLAAGESLFESILVFENYPVDKSLKEQGQDFQVDEIQFYERTNYPLTVGVIPDNGLLLKLNYQTKFLSATAAKTLLERLRNIMVNWAYQPDVALGEIQISAINQENTNSLDWGDFQLAHQLFEESADLHPNAVALVFEDDAISYGELEKRANQLAAILISAGIGNESIVGLYFNPCIDFIIALIAVLKAGGAFLPLDCSYPEARLKFIVEDSQTHLILTNEIPAPGLFPADVKIIPLSGIVETRLIASVPKSEDRIIPSSPLPRANRKIRPENLAYIIYTSGSTGKPKGVMVTHAGIQNLVRCQSSSFKVTAESRVYQFASLNFDAAISEIFMALGSGATLYLQEKANRSPSSALWSTLTAWKITHLTLPPSLLAAMERSHLPKLQTLIVAGEAASGDLLRRWGGGERFCFNAYGPTEATVCASLINCSDLVGEPSIGKAIANVEMYLLDSFLQPVVPGVTGEIYIGGIGLARGYLNRPNLTAAAFIPHPFAKEPGARLYKTGDRAVYDLQGNIRFLGRQDEQVKFNGYRIELGEIEAALTRHEAIDSAVVMLRQDMPGRKRLIAYALTPQENPPTANELRDYLAEILPAYMVPSAVILLKEWLLTPNGKIDRQALQAPELPTSEVIPKNETEEILGNIWAEVLGLETVNLHDNFFELGGDSIISLQIVSRAREKGWEINPKDIFEAQTLSRLATKAKLLGQQVEVIEPLTGNVSLAPIQHWFFAQNLPHPHYWNQAVAISLNEPLNIDALLVALNALIAHHDVFRLGFSENQGNWEQFYTGTPESPSLRIEDFSKYPPSTQQQALMAIVEEEHGCFQLAHPPLLRLLYVKNLLEYGNILYLLGHHLIVDGVSWRILIEDLHQAYQQAIAFVPISLPLKTSSYRQWTSSLQTLADSLEITKDISFWQEILSTSLTPLPVDYPVNPGSNTVESAIIQPSQLSPEETIALLKQATATYHAGVQEILLAALLKTLTDTYKSDNWLIDLEGHGREQLVSGLDLSRTVGWFTSLYPILLKKPAGNAHHDMLLKEVKTQLRAIPHYGISFGLLRYLNQNETLTNVQQAPISFNYLGQIESLSKSDFSLSNAPTGVGLFPKQERPHLLAINARVQSDRLQINWTYSQHIHRSQTIHHLAESYLNNLRLYLADSTSTNFYSATDFHLVDLSESELNSIIEDLE</sequence>
<dbReference type="GO" id="GO:0031177">
    <property type="term" value="F:phosphopantetheine binding"/>
    <property type="evidence" value="ECO:0007669"/>
    <property type="project" value="InterPro"/>
</dbReference>
<comment type="similarity">
    <text evidence="2">Belongs to the ATP-dependent AMP-binding enzyme family.</text>
</comment>
<dbReference type="SUPFAM" id="SSF47336">
    <property type="entry name" value="ACP-like"/>
    <property type="match status" value="2"/>
</dbReference>
<dbReference type="PANTHER" id="PTHR45398:SF1">
    <property type="entry name" value="ENZYME, PUTATIVE (JCVI)-RELATED"/>
    <property type="match status" value="1"/>
</dbReference>
<dbReference type="FunFam" id="3.30.300.30:FF:000015">
    <property type="entry name" value="Nonribosomal peptide synthase SidD"/>
    <property type="match status" value="1"/>
</dbReference>
<proteinExistence type="inferred from homology"/>
<dbReference type="InterPro" id="IPR000873">
    <property type="entry name" value="AMP-dep_synth/lig_dom"/>
</dbReference>
<dbReference type="NCBIfam" id="TIGR01720">
    <property type="entry name" value="NRPS-para261"/>
    <property type="match status" value="2"/>
</dbReference>
<dbReference type="PROSITE" id="PS00455">
    <property type="entry name" value="AMP_BINDING"/>
    <property type="match status" value="2"/>
</dbReference>
<dbReference type="GO" id="GO:0003824">
    <property type="term" value="F:catalytic activity"/>
    <property type="evidence" value="ECO:0007669"/>
    <property type="project" value="InterPro"/>
</dbReference>
<dbReference type="RefSeq" id="WP_039753388.1">
    <property type="nucleotide sequence ID" value="NZ_JTCM02000008.1"/>
</dbReference>
<dbReference type="CDD" id="cd19543">
    <property type="entry name" value="DCL_NRPS"/>
    <property type="match status" value="1"/>
</dbReference>
<dbReference type="InterPro" id="IPR009081">
    <property type="entry name" value="PP-bd_ACP"/>
</dbReference>
<dbReference type="InterPro" id="IPR025110">
    <property type="entry name" value="AMP-bd_C"/>
</dbReference>
<gene>
    <name evidence="8" type="ORF">PI95_006160</name>
</gene>
<dbReference type="Gene3D" id="3.40.50.12780">
    <property type="entry name" value="N-terminal domain of ligase-like"/>
    <property type="match status" value="3"/>
</dbReference>
<dbReference type="PROSITE" id="PS00012">
    <property type="entry name" value="PHOSPHOPANTETHEINE"/>
    <property type="match status" value="2"/>
</dbReference>
<evidence type="ECO:0000256" key="2">
    <source>
        <dbReference type="ARBA" id="ARBA00006432"/>
    </source>
</evidence>
<dbReference type="Pfam" id="PF13193">
    <property type="entry name" value="AMP-binding_C"/>
    <property type="match status" value="2"/>
</dbReference>
<comment type="caution">
    <text evidence="8">The sequence shown here is derived from an EMBL/GenBank/DDBJ whole genome shotgun (WGS) entry which is preliminary data.</text>
</comment>
<comment type="cofactor">
    <cofactor evidence="1">
        <name>pantetheine 4'-phosphate</name>
        <dbReference type="ChEBI" id="CHEBI:47942"/>
    </cofactor>
</comment>
<evidence type="ECO:0000256" key="4">
    <source>
        <dbReference type="ARBA" id="ARBA00022553"/>
    </source>
</evidence>
<dbReference type="CDD" id="cd19534">
    <property type="entry name" value="E_NRPS"/>
    <property type="match status" value="2"/>
</dbReference>
<dbReference type="Gene3D" id="3.30.559.10">
    <property type="entry name" value="Chloramphenicol acetyltransferase-like domain"/>
    <property type="match status" value="4"/>
</dbReference>
<evidence type="ECO:0000256" key="6">
    <source>
        <dbReference type="SAM" id="MobiDB-lite"/>
    </source>
</evidence>
<dbReference type="Gene3D" id="3.30.300.30">
    <property type="match status" value="2"/>
</dbReference>
<dbReference type="InterPro" id="IPR020845">
    <property type="entry name" value="AMP-binding_CS"/>
</dbReference>
<dbReference type="SUPFAM" id="SSF56801">
    <property type="entry name" value="Acetyl-CoA synthetase-like"/>
    <property type="match status" value="2"/>
</dbReference>
<feature type="domain" description="Carrier" evidence="7">
    <location>
        <begin position="2526"/>
        <end position="2600"/>
    </location>
</feature>
<dbReference type="EMBL" id="JTCM02000008">
    <property type="protein sequence ID" value="NEU72164.1"/>
    <property type="molecule type" value="Genomic_DNA"/>
</dbReference>
<dbReference type="FunFam" id="3.40.50.12780:FF:000012">
    <property type="entry name" value="Non-ribosomal peptide synthetase"/>
    <property type="match status" value="1"/>
</dbReference>
<evidence type="ECO:0000256" key="3">
    <source>
        <dbReference type="ARBA" id="ARBA00022450"/>
    </source>
</evidence>
<dbReference type="PROSITE" id="PS50075">
    <property type="entry name" value="CARRIER"/>
    <property type="match status" value="2"/>
</dbReference>
<dbReference type="InterPro" id="IPR042099">
    <property type="entry name" value="ANL_N_sf"/>
</dbReference>
<dbReference type="Proteomes" id="UP000031549">
    <property type="component" value="Unassembled WGS sequence"/>
</dbReference>
<dbReference type="FunFam" id="3.30.300.30:FF:000010">
    <property type="entry name" value="Enterobactin synthetase component F"/>
    <property type="match status" value="1"/>
</dbReference>
<dbReference type="InterPro" id="IPR020806">
    <property type="entry name" value="PKS_PP-bd"/>
</dbReference>
<evidence type="ECO:0000313" key="8">
    <source>
        <dbReference type="EMBL" id="NEU72164.1"/>
    </source>
</evidence>
<dbReference type="GO" id="GO:0017000">
    <property type="term" value="P:antibiotic biosynthetic process"/>
    <property type="evidence" value="ECO:0007669"/>
    <property type="project" value="UniProtKB-KW"/>
</dbReference>
<dbReference type="Gene3D" id="1.10.1200.10">
    <property type="entry name" value="ACP-like"/>
    <property type="match status" value="2"/>
</dbReference>
<protein>
    <submittedName>
        <fullName evidence="8">Non-ribosomal peptide synthetase</fullName>
    </submittedName>
</protein>
<dbReference type="Pfam" id="PF00668">
    <property type="entry name" value="Condensation"/>
    <property type="match status" value="4"/>
</dbReference>
<dbReference type="SUPFAM" id="SSF52777">
    <property type="entry name" value="CoA-dependent acyltransferases"/>
    <property type="match status" value="8"/>
</dbReference>
<dbReference type="InterPro" id="IPR036736">
    <property type="entry name" value="ACP-like_sf"/>
</dbReference>
<dbReference type="InterPro" id="IPR006162">
    <property type="entry name" value="Ppantetheine_attach_site"/>
</dbReference>
<dbReference type="GO" id="GO:0044550">
    <property type="term" value="P:secondary metabolite biosynthetic process"/>
    <property type="evidence" value="ECO:0007669"/>
    <property type="project" value="UniProtKB-ARBA"/>
</dbReference>
<dbReference type="GO" id="GO:0043041">
    <property type="term" value="P:amino acid activation for nonribosomal peptide biosynthetic process"/>
    <property type="evidence" value="ECO:0007669"/>
    <property type="project" value="UniProtKB-ARBA"/>
</dbReference>
<dbReference type="InterPro" id="IPR001242">
    <property type="entry name" value="Condensation_dom"/>
</dbReference>
<keyword evidence="3" id="KW-0596">Phosphopantetheine</keyword>
<reference evidence="8 9" key="1">
    <citation type="journal article" date="2015" name="Genome Announc.">
        <title>Draft Genome Sequence of Cyanobacterium Hassallia byssoidea Strain VB512170, Isolated from Monuments in India.</title>
        <authorList>
            <person name="Singh D."/>
            <person name="Chandrababunaidu M.M."/>
            <person name="Panda A."/>
            <person name="Sen D."/>
            <person name="Bhattacharyya S."/>
            <person name="Adhikary S.P."/>
            <person name="Tripathy S."/>
        </authorList>
    </citation>
    <scope>NUCLEOTIDE SEQUENCE [LARGE SCALE GENOMIC DNA]</scope>
    <source>
        <strain evidence="8 9">VB512170</strain>
    </source>
</reference>
<evidence type="ECO:0000259" key="7">
    <source>
        <dbReference type="PROSITE" id="PS50075"/>
    </source>
</evidence>
<dbReference type="InterPro" id="IPR010060">
    <property type="entry name" value="NRPS_synth"/>
</dbReference>
<dbReference type="GO" id="GO:0008610">
    <property type="term" value="P:lipid biosynthetic process"/>
    <property type="evidence" value="ECO:0007669"/>
    <property type="project" value="UniProtKB-ARBA"/>
</dbReference>
<feature type="domain" description="Carrier" evidence="7">
    <location>
        <begin position="1019"/>
        <end position="1093"/>
    </location>
</feature>
<dbReference type="Pfam" id="PF00501">
    <property type="entry name" value="AMP-binding"/>
    <property type="match status" value="2"/>
</dbReference>
<dbReference type="CDD" id="cd17643">
    <property type="entry name" value="A_NRPS_Cytc1-like"/>
    <property type="match status" value="1"/>
</dbReference>